<comment type="caution">
    <text evidence="1">The sequence shown here is derived from an EMBL/GenBank/DDBJ whole genome shotgun (WGS) entry which is preliminary data.</text>
</comment>
<gene>
    <name evidence="1" type="ORF">C8F04DRAFT_938916</name>
</gene>
<keyword evidence="2" id="KW-1185">Reference proteome</keyword>
<dbReference type="EMBL" id="JARJCM010000003">
    <property type="protein sequence ID" value="KAJ7046288.1"/>
    <property type="molecule type" value="Genomic_DNA"/>
</dbReference>
<dbReference type="Proteomes" id="UP001218188">
    <property type="component" value="Unassembled WGS sequence"/>
</dbReference>
<name>A0AAD6THP7_9AGAR</name>
<organism evidence="1 2">
    <name type="scientific">Mycena alexandri</name>
    <dbReference type="NCBI Taxonomy" id="1745969"/>
    <lineage>
        <taxon>Eukaryota</taxon>
        <taxon>Fungi</taxon>
        <taxon>Dikarya</taxon>
        <taxon>Basidiomycota</taxon>
        <taxon>Agaricomycotina</taxon>
        <taxon>Agaricomycetes</taxon>
        <taxon>Agaricomycetidae</taxon>
        <taxon>Agaricales</taxon>
        <taxon>Marasmiineae</taxon>
        <taxon>Mycenaceae</taxon>
        <taxon>Mycena</taxon>
    </lineage>
</organism>
<dbReference type="AlphaFoldDB" id="A0AAD6THP7"/>
<proteinExistence type="predicted"/>
<accession>A0AAD6THP7</accession>
<evidence type="ECO:0000313" key="2">
    <source>
        <dbReference type="Proteomes" id="UP001218188"/>
    </source>
</evidence>
<sequence>SVFSAATFEFGGPHVHRSTSGSPHPHAAESWSILTALGNYSPLHGGHIIIWDLGLVISFPPGASILIPTGVLRYSFVKVRHAERRYSLLQWAGSGIARWFRNGRRFDLDFAVNATRAEHEARESARAQAQKTALDDAFPVEEELPADVIIVPFAPDA</sequence>
<protein>
    <submittedName>
        <fullName evidence="1">Uncharacterized protein</fullName>
    </submittedName>
</protein>
<feature type="non-terminal residue" evidence="1">
    <location>
        <position position="1"/>
    </location>
</feature>
<evidence type="ECO:0000313" key="1">
    <source>
        <dbReference type="EMBL" id="KAJ7046288.1"/>
    </source>
</evidence>
<reference evidence="1" key="1">
    <citation type="submission" date="2023-03" db="EMBL/GenBank/DDBJ databases">
        <title>Massive genome expansion in bonnet fungi (Mycena s.s.) driven by repeated elements and novel gene families across ecological guilds.</title>
        <authorList>
            <consortium name="Lawrence Berkeley National Laboratory"/>
            <person name="Harder C.B."/>
            <person name="Miyauchi S."/>
            <person name="Viragh M."/>
            <person name="Kuo A."/>
            <person name="Thoen E."/>
            <person name="Andreopoulos B."/>
            <person name="Lu D."/>
            <person name="Skrede I."/>
            <person name="Drula E."/>
            <person name="Henrissat B."/>
            <person name="Morin E."/>
            <person name="Kohler A."/>
            <person name="Barry K."/>
            <person name="LaButti K."/>
            <person name="Morin E."/>
            <person name="Salamov A."/>
            <person name="Lipzen A."/>
            <person name="Mereny Z."/>
            <person name="Hegedus B."/>
            <person name="Baldrian P."/>
            <person name="Stursova M."/>
            <person name="Weitz H."/>
            <person name="Taylor A."/>
            <person name="Grigoriev I.V."/>
            <person name="Nagy L.G."/>
            <person name="Martin F."/>
            <person name="Kauserud H."/>
        </authorList>
    </citation>
    <scope>NUCLEOTIDE SEQUENCE</scope>
    <source>
        <strain evidence="1">CBHHK200</strain>
    </source>
</reference>